<dbReference type="Pfam" id="PF12831">
    <property type="entry name" value="FAD_oxidored"/>
    <property type="match status" value="1"/>
</dbReference>
<dbReference type="PANTHER" id="PTHR42716">
    <property type="entry name" value="L-ASPARTATE OXIDASE"/>
    <property type="match status" value="1"/>
</dbReference>
<dbReference type="GO" id="GO:0008734">
    <property type="term" value="F:L-aspartate oxidase activity"/>
    <property type="evidence" value="ECO:0007669"/>
    <property type="project" value="InterPro"/>
</dbReference>
<dbReference type="OrthoDB" id="615715at2"/>
<organism evidence="1 2">
    <name type="scientific">Streptomyces paludis</name>
    <dbReference type="NCBI Taxonomy" id="2282738"/>
    <lineage>
        <taxon>Bacteria</taxon>
        <taxon>Bacillati</taxon>
        <taxon>Actinomycetota</taxon>
        <taxon>Actinomycetes</taxon>
        <taxon>Kitasatosporales</taxon>
        <taxon>Streptomycetaceae</taxon>
        <taxon>Streptomyces</taxon>
    </lineage>
</organism>
<dbReference type="KEGG" id="spad:DVK44_34245"/>
<dbReference type="GO" id="GO:0009435">
    <property type="term" value="P:NAD+ biosynthetic process"/>
    <property type="evidence" value="ECO:0007669"/>
    <property type="project" value="InterPro"/>
</dbReference>
<dbReference type="PANTHER" id="PTHR42716:SF1">
    <property type="entry name" value="SLL0471 PROTEIN"/>
    <property type="match status" value="1"/>
</dbReference>
<sequence>MTTEVAVIGGGLGSVAAALALLQRGHRVVMTEEYPWLGGQLTSQAVPPDEHIWVEQFGVTARYRTLRENIRRYYRDHYPLSAEARADRELNPGRGRVSRLCHEPRVALAVIEALLAPYRSSGRLTVLQPAVPVAAETVDGVVRTVTVADPRTGAEHVITARFVLDGTETGDLLPLTGTEYAVGAEARSDTGEPSAPDAADPANVQSIAWCFVFDHVPGDHTIARPDDYDHWRSFELPYWGAPMLSFTAPNPRTLVPERRTMLVNPEQDVSGDPRFDAGDQDLWQFRRIAARGTFTEGLYDSDIVLANWPQLDYVGGSIIDTDDRASHLAAAKAQSRAYVYWLQTEAPRPDGGRGWPGLRLRGDLVGTDDGFAQAPYIRESRRIKALTTVREQDISVESRGSRGPARFDASVGVGMYRIDLHPSTGGDNYIDVECAPFEIPLGALVPVRTQNLIPAAKNIGTTHITNGAYRLHPVEWNIGESAGELAAFCLDRGASPQQVAADPALVERLQHRLTEAGVELHWPEVVGY</sequence>
<dbReference type="SUPFAM" id="SSF51905">
    <property type="entry name" value="FAD/NAD(P)-binding domain"/>
    <property type="match status" value="1"/>
</dbReference>
<dbReference type="InterPro" id="IPR036188">
    <property type="entry name" value="FAD/NAD-bd_sf"/>
</dbReference>
<accession>A0A345I2B1</accession>
<name>A0A345I2B1_9ACTN</name>
<dbReference type="Proteomes" id="UP000253868">
    <property type="component" value="Chromosome"/>
</dbReference>
<proteinExistence type="predicted"/>
<evidence type="ECO:0000313" key="2">
    <source>
        <dbReference type="Proteomes" id="UP000253868"/>
    </source>
</evidence>
<dbReference type="Gene3D" id="3.40.50.720">
    <property type="entry name" value="NAD(P)-binding Rossmann-like Domain"/>
    <property type="match status" value="1"/>
</dbReference>
<dbReference type="EMBL" id="CP031194">
    <property type="protein sequence ID" value="AXG83085.1"/>
    <property type="molecule type" value="Genomic_DNA"/>
</dbReference>
<gene>
    <name evidence="1" type="ORF">DVK44_34245</name>
</gene>
<reference evidence="2" key="1">
    <citation type="submission" date="2018-07" db="EMBL/GenBank/DDBJ databases">
        <authorList>
            <person name="Zhao J."/>
        </authorList>
    </citation>
    <scope>NUCLEOTIDE SEQUENCE [LARGE SCALE GENOMIC DNA]</scope>
    <source>
        <strain evidence="2">GSSD-12</strain>
    </source>
</reference>
<protein>
    <submittedName>
        <fullName evidence="1">FAD-dependent oxidoreductase</fullName>
    </submittedName>
</protein>
<evidence type="ECO:0000313" key="1">
    <source>
        <dbReference type="EMBL" id="AXG83085.1"/>
    </source>
</evidence>
<keyword evidence="2" id="KW-1185">Reference proteome</keyword>
<dbReference type="InterPro" id="IPR005288">
    <property type="entry name" value="NadB"/>
</dbReference>
<dbReference type="AlphaFoldDB" id="A0A345I2B1"/>